<evidence type="ECO:0000313" key="3">
    <source>
        <dbReference type="Proteomes" id="UP000295096"/>
    </source>
</evidence>
<accession>A0A4R5QJS4</accession>
<dbReference type="Proteomes" id="UP000295096">
    <property type="component" value="Unassembled WGS sequence"/>
</dbReference>
<sequence>MRRAAGRLLLAGGLLAFLGLAGAAVLGLAPFAPFWAFLSCAAAMAGLALRQSEVPEGTDQGPIAGLDGALSDGGGTGAGDSGGDGGGTA</sequence>
<organism evidence="2 3">
    <name type="scientific">Dankookia rubra</name>
    <dbReference type="NCBI Taxonomy" id="1442381"/>
    <lineage>
        <taxon>Bacteria</taxon>
        <taxon>Pseudomonadati</taxon>
        <taxon>Pseudomonadota</taxon>
        <taxon>Alphaproteobacteria</taxon>
        <taxon>Acetobacterales</taxon>
        <taxon>Roseomonadaceae</taxon>
        <taxon>Dankookia</taxon>
    </lineage>
</organism>
<feature type="region of interest" description="Disordered" evidence="1">
    <location>
        <begin position="55"/>
        <end position="89"/>
    </location>
</feature>
<evidence type="ECO:0000256" key="1">
    <source>
        <dbReference type="SAM" id="MobiDB-lite"/>
    </source>
</evidence>
<reference evidence="2 3" key="1">
    <citation type="journal article" date="2016" name="J. Microbiol.">
        <title>Dankookia rubra gen. nov., sp. nov., an alphaproteobacterium isolated from sediment of a shallow stream.</title>
        <authorList>
            <person name="Kim W.H."/>
            <person name="Kim D.H."/>
            <person name="Kang K."/>
            <person name="Ahn T.Y."/>
        </authorList>
    </citation>
    <scope>NUCLEOTIDE SEQUENCE [LARGE SCALE GENOMIC DNA]</scope>
    <source>
        <strain evidence="2 3">JCM30602</strain>
    </source>
</reference>
<keyword evidence="3" id="KW-1185">Reference proteome</keyword>
<dbReference type="RefSeq" id="WP_133287458.1">
    <property type="nucleotide sequence ID" value="NZ_SMSJ01000004.1"/>
</dbReference>
<gene>
    <name evidence="2" type="ORF">E2C06_04885</name>
</gene>
<evidence type="ECO:0000313" key="2">
    <source>
        <dbReference type="EMBL" id="TDH63664.1"/>
    </source>
</evidence>
<feature type="compositionally biased region" description="Gly residues" evidence="1">
    <location>
        <begin position="71"/>
        <end position="89"/>
    </location>
</feature>
<name>A0A4R5QJS4_9PROT</name>
<protein>
    <submittedName>
        <fullName evidence="2">Uncharacterized protein</fullName>
    </submittedName>
</protein>
<comment type="caution">
    <text evidence="2">The sequence shown here is derived from an EMBL/GenBank/DDBJ whole genome shotgun (WGS) entry which is preliminary data.</text>
</comment>
<dbReference type="AlphaFoldDB" id="A0A4R5QJS4"/>
<proteinExistence type="predicted"/>
<dbReference type="EMBL" id="SMSJ01000004">
    <property type="protein sequence ID" value="TDH63664.1"/>
    <property type="molecule type" value="Genomic_DNA"/>
</dbReference>